<reference evidence="2 3" key="1">
    <citation type="submission" date="2018-02" db="EMBL/GenBank/DDBJ databases">
        <title>Solimicrobium silvestre gen. nov., sp. nov., isolated from alpine forest soil.</title>
        <authorList>
            <person name="Margesin R."/>
            <person name="Albuquerque L."/>
            <person name="Zhang D.-C."/>
            <person name="Froufe H.J.C."/>
            <person name="Severino R."/>
            <person name="Roxo I."/>
            <person name="Egas C."/>
            <person name="Da Costa M.S."/>
        </authorList>
    </citation>
    <scope>NUCLEOTIDE SEQUENCE [LARGE SCALE GENOMIC DNA]</scope>
    <source>
        <strain evidence="2 3">S20-91</strain>
    </source>
</reference>
<organism evidence="2 3">
    <name type="scientific">Solimicrobium silvestre</name>
    <dbReference type="NCBI Taxonomy" id="2099400"/>
    <lineage>
        <taxon>Bacteria</taxon>
        <taxon>Pseudomonadati</taxon>
        <taxon>Pseudomonadota</taxon>
        <taxon>Betaproteobacteria</taxon>
        <taxon>Burkholderiales</taxon>
        <taxon>Oxalobacteraceae</taxon>
        <taxon>Solimicrobium</taxon>
    </lineage>
</organism>
<evidence type="ECO:0000313" key="3">
    <source>
        <dbReference type="Proteomes" id="UP000237839"/>
    </source>
</evidence>
<protein>
    <submittedName>
        <fullName evidence="2">NAD(P)-binding Rossmann-like domain</fullName>
    </submittedName>
</protein>
<dbReference type="RefSeq" id="WP_105530409.1">
    <property type="nucleotide sequence ID" value="NZ_PUGF01000002.1"/>
</dbReference>
<keyword evidence="3" id="KW-1185">Reference proteome</keyword>
<dbReference type="OrthoDB" id="127573at2"/>
<evidence type="ECO:0000313" key="2">
    <source>
        <dbReference type="EMBL" id="PRC94697.1"/>
    </source>
</evidence>
<name>A0A2S9H400_9BURK</name>
<dbReference type="SUPFAM" id="SSF51905">
    <property type="entry name" value="FAD/NAD(P)-binding domain"/>
    <property type="match status" value="1"/>
</dbReference>
<dbReference type="AlphaFoldDB" id="A0A2S9H400"/>
<accession>A0A2S9H400</accession>
<feature type="signal peptide" evidence="1">
    <location>
        <begin position="1"/>
        <end position="17"/>
    </location>
</feature>
<dbReference type="EMBL" id="PUGF01000002">
    <property type="protein sequence ID" value="PRC94697.1"/>
    <property type="molecule type" value="Genomic_DNA"/>
</dbReference>
<sequence length="538" mass="59828">MNRRSFLLWAGASSAVAMGSAAEFWRWQEITTDVNYPGMAEGHFLRDRHKLPPPTEIIQTDVVVLGSGIGGLTAAWKMNKEGLNDFLVIDGPQVYGNAAGGHFGDLAYPTGAHYLPVPSTESFHVREILTDLGIILRNPMSEKPYYDERYLLHAPEERLLFNGRWQEGVIPNEGVPPDELKEHSRFFKEIERLRHLRDSNGKRIFAIPSTLSSTDPEWQALDSITFKAWLEKNGYSSPTLHWYLNYCCRDDYGTRYDKVSAWAGLHYYCSRSGKAENAESGAWLTWPGGLSPLAEAMDKAAGSRRKSGTAVSLKTTADGVEAHCFELINGIPKTFIVRARKAICAMPLYVASRVVESIQDYGFDPALHLPTYAPWLVANFLMNDFPHELPDAPLSWDNVVYQEPGLGYVVSTHQDIRITPPPKTVFSAYVALSDQSPDAARKWMARVTAKELLAAASADLKAAYGWKFASCVERVDITLRGHAMAVPLPTFRSNPGLKALRELDGPILFAHADLSGFSVFEEAAWWGYRAAGLALKQT</sequence>
<proteinExistence type="predicted"/>
<gene>
    <name evidence="2" type="ORF">S2091_0700</name>
</gene>
<dbReference type="Gene3D" id="3.50.50.60">
    <property type="entry name" value="FAD/NAD(P)-binding domain"/>
    <property type="match status" value="1"/>
</dbReference>
<keyword evidence="1" id="KW-0732">Signal</keyword>
<dbReference type="Proteomes" id="UP000237839">
    <property type="component" value="Unassembled WGS sequence"/>
</dbReference>
<comment type="caution">
    <text evidence="2">The sequence shown here is derived from an EMBL/GenBank/DDBJ whole genome shotgun (WGS) entry which is preliminary data.</text>
</comment>
<dbReference type="InterPro" id="IPR036188">
    <property type="entry name" value="FAD/NAD-bd_sf"/>
</dbReference>
<dbReference type="Pfam" id="PF13450">
    <property type="entry name" value="NAD_binding_8"/>
    <property type="match status" value="1"/>
</dbReference>
<feature type="chain" id="PRO_5015399504" evidence="1">
    <location>
        <begin position="18"/>
        <end position="538"/>
    </location>
</feature>
<evidence type="ECO:0000256" key="1">
    <source>
        <dbReference type="SAM" id="SignalP"/>
    </source>
</evidence>